<keyword evidence="1" id="KW-0732">Signal</keyword>
<organism evidence="3 4">
    <name type="scientific">Ahniella affigens</name>
    <dbReference type="NCBI Taxonomy" id="2021234"/>
    <lineage>
        <taxon>Bacteria</taxon>
        <taxon>Pseudomonadati</taxon>
        <taxon>Pseudomonadota</taxon>
        <taxon>Gammaproteobacteria</taxon>
        <taxon>Lysobacterales</taxon>
        <taxon>Rhodanobacteraceae</taxon>
        <taxon>Ahniella</taxon>
    </lineage>
</organism>
<keyword evidence="4" id="KW-1185">Reference proteome</keyword>
<dbReference type="SUPFAM" id="SSF101874">
    <property type="entry name" value="YceI-like"/>
    <property type="match status" value="1"/>
</dbReference>
<dbReference type="KEGG" id="xba:C7S18_12105"/>
<reference evidence="3 4" key="2">
    <citation type="submission" date="2018-03" db="EMBL/GenBank/DDBJ databases">
        <authorList>
            <person name="Keele B.F."/>
        </authorList>
    </citation>
    <scope>NUCLEOTIDE SEQUENCE [LARGE SCALE GENOMIC DNA]</scope>
    <source>
        <strain evidence="3 4">D13</strain>
    </source>
</reference>
<evidence type="ECO:0000313" key="4">
    <source>
        <dbReference type="Proteomes" id="UP000241074"/>
    </source>
</evidence>
<dbReference type="PANTHER" id="PTHR34406:SF1">
    <property type="entry name" value="PROTEIN YCEI"/>
    <property type="match status" value="1"/>
</dbReference>
<gene>
    <name evidence="3" type="ORF">C7S18_12105</name>
</gene>
<feature type="domain" description="Lipid/polyisoprenoid-binding YceI-like" evidence="2">
    <location>
        <begin position="46"/>
        <end position="208"/>
    </location>
</feature>
<dbReference type="InterPro" id="IPR007372">
    <property type="entry name" value="Lipid/polyisoprenoid-bd_YceI"/>
</dbReference>
<sequence length="212" mass="23184">MRWWALLAGVVAGCLVAAVAFADTVPNTSPEPTAAIPVPKASDLLVWRVDSSRSRADFQILALAMIPIRGQFADLSGLVSRGHTLDSVRVLVPMSGLKMRSPDKRRWALSDEFFDAERFPEIEFEAALAPTQSLAALEVGQGIDGNLGMHGSTASQRFKLARSTCDLREPKACELDLEADIQRSRFGLDRHSFTLADTVSMKITLYLEPLTP</sequence>
<dbReference type="AlphaFoldDB" id="A0A2P1PSS9"/>
<protein>
    <recommendedName>
        <fullName evidence="2">Lipid/polyisoprenoid-binding YceI-like domain-containing protein</fullName>
    </recommendedName>
</protein>
<dbReference type="EMBL" id="CP027860">
    <property type="protein sequence ID" value="AVP97894.1"/>
    <property type="molecule type" value="Genomic_DNA"/>
</dbReference>
<dbReference type="RefSeq" id="WP_106891814.1">
    <property type="nucleotide sequence ID" value="NZ_CP027860.1"/>
</dbReference>
<proteinExistence type="predicted"/>
<feature type="chain" id="PRO_5015142722" description="Lipid/polyisoprenoid-binding YceI-like domain-containing protein" evidence="1">
    <location>
        <begin position="23"/>
        <end position="212"/>
    </location>
</feature>
<dbReference type="Proteomes" id="UP000241074">
    <property type="component" value="Chromosome"/>
</dbReference>
<evidence type="ECO:0000256" key="1">
    <source>
        <dbReference type="SAM" id="SignalP"/>
    </source>
</evidence>
<dbReference type="PANTHER" id="PTHR34406">
    <property type="entry name" value="PROTEIN YCEI"/>
    <property type="match status" value="1"/>
</dbReference>
<feature type="signal peptide" evidence="1">
    <location>
        <begin position="1"/>
        <end position="22"/>
    </location>
</feature>
<name>A0A2P1PSS9_9GAMM</name>
<dbReference type="OrthoDB" id="5966233at2"/>
<evidence type="ECO:0000259" key="2">
    <source>
        <dbReference type="SMART" id="SM00867"/>
    </source>
</evidence>
<accession>A0A2P1PSS9</accession>
<evidence type="ECO:0000313" key="3">
    <source>
        <dbReference type="EMBL" id="AVP97894.1"/>
    </source>
</evidence>
<dbReference type="Pfam" id="PF04264">
    <property type="entry name" value="YceI"/>
    <property type="match status" value="1"/>
</dbReference>
<reference evidence="3 4" key="1">
    <citation type="submission" date="2018-03" db="EMBL/GenBank/DDBJ databases">
        <title>Ahniella affigens gen. nov., sp. nov., a gammaproteobacterium isolated from sandy soil near a stream.</title>
        <authorList>
            <person name="Ko Y."/>
            <person name="Kim J.-H."/>
        </authorList>
    </citation>
    <scope>NUCLEOTIDE SEQUENCE [LARGE SCALE GENOMIC DNA]</scope>
    <source>
        <strain evidence="3 4">D13</strain>
    </source>
</reference>
<dbReference type="SMART" id="SM00867">
    <property type="entry name" value="YceI"/>
    <property type="match status" value="1"/>
</dbReference>
<dbReference type="InterPro" id="IPR036761">
    <property type="entry name" value="TTHA0802/YceI-like_sf"/>
</dbReference>
<dbReference type="Gene3D" id="2.40.128.110">
    <property type="entry name" value="Lipid/polyisoprenoid-binding, YceI-like"/>
    <property type="match status" value="1"/>
</dbReference>